<sequence length="185" mass="21047">MSIRNNFQRVGVFVDVQNLYYSARNIYNSRVNFSEILKEAVGDRQLIRAIAYVVKADMPEEQSFFDALSKAGFEIQSKDLQTFYGGAQKGDWDVGITMDIIKLMNKLDVVVLCSGDGDFAPLLEYLQMSGQLVEVCAFGKSTSSKIKDLADNFIDLDLEKKYLMPMRGFKFFSRNLTGKKTEERK</sequence>
<dbReference type="PANTHER" id="PTHR35458:SF8">
    <property type="entry name" value="SLR0650 PROTEIN"/>
    <property type="match status" value="1"/>
</dbReference>
<protein>
    <recommendedName>
        <fullName evidence="1">NYN domain-containing protein</fullName>
    </recommendedName>
</protein>
<dbReference type="AlphaFoldDB" id="A0A554JC43"/>
<evidence type="ECO:0000259" key="1">
    <source>
        <dbReference type="Pfam" id="PF01936"/>
    </source>
</evidence>
<dbReference type="PANTHER" id="PTHR35458">
    <property type="entry name" value="SLR0755 PROTEIN"/>
    <property type="match status" value="1"/>
</dbReference>
<reference evidence="2 3" key="1">
    <citation type="submission" date="2017-07" db="EMBL/GenBank/DDBJ databases">
        <title>Mechanisms for carbon and nitrogen cycling indicate functional differentiation within the Candidate Phyla Radiation.</title>
        <authorList>
            <person name="Danczak R.E."/>
            <person name="Johnston M.D."/>
            <person name="Kenah C."/>
            <person name="Slattery M."/>
            <person name="Wrighton K.C."/>
            <person name="Wilkins M.J."/>
        </authorList>
    </citation>
    <scope>NUCLEOTIDE SEQUENCE [LARGE SCALE GENOMIC DNA]</scope>
    <source>
        <strain evidence="2">Gr01-1014_77</strain>
    </source>
</reference>
<gene>
    <name evidence="2" type="ORF">G01um101477_310</name>
</gene>
<evidence type="ECO:0000313" key="2">
    <source>
        <dbReference type="EMBL" id="TSC65868.1"/>
    </source>
</evidence>
<evidence type="ECO:0000313" key="3">
    <source>
        <dbReference type="Proteomes" id="UP000319613"/>
    </source>
</evidence>
<dbReference type="InterPro" id="IPR021139">
    <property type="entry name" value="NYN"/>
</dbReference>
<dbReference type="Proteomes" id="UP000319613">
    <property type="component" value="Unassembled WGS sequence"/>
</dbReference>
<dbReference type="EMBL" id="VMFF01000024">
    <property type="protein sequence ID" value="TSC65868.1"/>
    <property type="molecule type" value="Genomic_DNA"/>
</dbReference>
<name>A0A554JC43_9BACT</name>
<proteinExistence type="predicted"/>
<dbReference type="GO" id="GO:0004540">
    <property type="term" value="F:RNA nuclease activity"/>
    <property type="evidence" value="ECO:0007669"/>
    <property type="project" value="InterPro"/>
</dbReference>
<comment type="caution">
    <text evidence="2">The sequence shown here is derived from an EMBL/GenBank/DDBJ whole genome shotgun (WGS) entry which is preliminary data.</text>
</comment>
<dbReference type="CDD" id="cd10911">
    <property type="entry name" value="PIN_LabA"/>
    <property type="match status" value="1"/>
</dbReference>
<accession>A0A554JC43</accession>
<dbReference type="InterPro" id="IPR047140">
    <property type="entry name" value="LabA"/>
</dbReference>
<organism evidence="2 3">
    <name type="scientific">Candidatus Doudnabacteria bacterium Gr01-1014_77</name>
    <dbReference type="NCBI Taxonomy" id="2017133"/>
    <lineage>
        <taxon>Bacteria</taxon>
        <taxon>Candidatus Doudnaibacteriota</taxon>
    </lineage>
</organism>
<feature type="domain" description="NYN" evidence="1">
    <location>
        <begin position="9"/>
        <end position="157"/>
    </location>
</feature>
<dbReference type="Pfam" id="PF01936">
    <property type="entry name" value="NYN"/>
    <property type="match status" value="1"/>
</dbReference>
<dbReference type="Gene3D" id="3.40.50.1010">
    <property type="entry name" value="5'-nuclease"/>
    <property type="match status" value="1"/>
</dbReference>